<dbReference type="InParanoid" id="A0A409YMT0"/>
<reference evidence="1 2" key="1">
    <citation type="journal article" date="2018" name="Evol. Lett.">
        <title>Horizontal gene cluster transfer increased hallucinogenic mushroom diversity.</title>
        <authorList>
            <person name="Reynolds H.T."/>
            <person name="Vijayakumar V."/>
            <person name="Gluck-Thaler E."/>
            <person name="Korotkin H.B."/>
            <person name="Matheny P.B."/>
            <person name="Slot J.C."/>
        </authorList>
    </citation>
    <scope>NUCLEOTIDE SEQUENCE [LARGE SCALE GENOMIC DNA]</scope>
    <source>
        <strain evidence="1 2">SRW20</strain>
    </source>
</reference>
<gene>
    <name evidence="1" type="ORF">CVT26_004331</name>
</gene>
<evidence type="ECO:0000313" key="1">
    <source>
        <dbReference type="EMBL" id="PPR04350.1"/>
    </source>
</evidence>
<proteinExistence type="predicted"/>
<dbReference type="AlphaFoldDB" id="A0A409YMT0"/>
<protein>
    <submittedName>
        <fullName evidence="1">Uncharacterized protein</fullName>
    </submittedName>
</protein>
<name>A0A409YMT0_9AGAR</name>
<accession>A0A409YMT0</accession>
<comment type="caution">
    <text evidence="1">The sequence shown here is derived from an EMBL/GenBank/DDBJ whole genome shotgun (WGS) entry which is preliminary data.</text>
</comment>
<dbReference type="Proteomes" id="UP000284706">
    <property type="component" value="Unassembled WGS sequence"/>
</dbReference>
<evidence type="ECO:0000313" key="2">
    <source>
        <dbReference type="Proteomes" id="UP000284706"/>
    </source>
</evidence>
<keyword evidence="2" id="KW-1185">Reference proteome</keyword>
<dbReference type="EMBL" id="NHYE01000635">
    <property type="protein sequence ID" value="PPR04350.1"/>
    <property type="molecule type" value="Genomic_DNA"/>
</dbReference>
<sequence length="136" mass="14530">MPVSLAMDILLRRRHLLLPPLPRHDTLTLSHTLPPSTLACTPASPSWGGRRDAQVVTWPPRPLRAAFLALLGGANAPRRTVLGCHCHLAHTLSTAHHHLVLLFVSPSSHANLAHTFSNSTLLSTGVLITVSGGNMG</sequence>
<organism evidence="1 2">
    <name type="scientific">Gymnopilus dilepis</name>
    <dbReference type="NCBI Taxonomy" id="231916"/>
    <lineage>
        <taxon>Eukaryota</taxon>
        <taxon>Fungi</taxon>
        <taxon>Dikarya</taxon>
        <taxon>Basidiomycota</taxon>
        <taxon>Agaricomycotina</taxon>
        <taxon>Agaricomycetes</taxon>
        <taxon>Agaricomycetidae</taxon>
        <taxon>Agaricales</taxon>
        <taxon>Agaricineae</taxon>
        <taxon>Hymenogastraceae</taxon>
        <taxon>Gymnopilus</taxon>
    </lineage>
</organism>